<dbReference type="InterPro" id="IPR034804">
    <property type="entry name" value="SQR/QFR_C/D"/>
</dbReference>
<dbReference type="PIRSF" id="PIRSF000178">
    <property type="entry name" value="SDH_cyt_b560"/>
    <property type="match status" value="1"/>
</dbReference>
<dbReference type="CDD" id="cd03499">
    <property type="entry name" value="SQR_TypeC_SdhC"/>
    <property type="match status" value="1"/>
</dbReference>
<evidence type="ECO:0000256" key="4">
    <source>
        <dbReference type="ARBA" id="ARBA00020076"/>
    </source>
</evidence>
<evidence type="ECO:0000256" key="10">
    <source>
        <dbReference type="ARBA" id="ARBA00023136"/>
    </source>
</evidence>
<name>A0A2A4Z2A8_9PROT</name>
<feature type="transmembrane region" description="Helical" evidence="13">
    <location>
        <begin position="60"/>
        <end position="85"/>
    </location>
</feature>
<sequence>MAPKKTQRPLSPHLSVYKFPLTMMLSMIHRITGAALYFGTALLVWWLIALASGGEAFATVTWFMGTPIGLLIMVGYTWALFHHMVGGIKHFLWDFGKAFELDTVELVAKLATAIPIILTILVWAVGLGMA</sequence>
<proteinExistence type="inferred from homology"/>
<dbReference type="Pfam" id="PF01127">
    <property type="entry name" value="Sdh_cyt"/>
    <property type="match status" value="1"/>
</dbReference>
<dbReference type="InterPro" id="IPR018495">
    <property type="entry name" value="Succ_DH_cyt_bsu_CS"/>
</dbReference>
<keyword evidence="6 13" id="KW-0812">Transmembrane</keyword>
<evidence type="ECO:0000256" key="7">
    <source>
        <dbReference type="ARBA" id="ARBA00022723"/>
    </source>
</evidence>
<dbReference type="PROSITE" id="PS01000">
    <property type="entry name" value="SDH_CYT_1"/>
    <property type="match status" value="1"/>
</dbReference>
<evidence type="ECO:0000256" key="2">
    <source>
        <dbReference type="ARBA" id="ARBA00004141"/>
    </source>
</evidence>
<gene>
    <name evidence="14" type="primary">sdhC</name>
    <name evidence="14" type="ORF">COB13_08650</name>
</gene>
<comment type="subcellular location">
    <subcellularLocation>
        <location evidence="2">Membrane</location>
        <topology evidence="2">Multi-pass membrane protein</topology>
    </subcellularLocation>
</comment>
<comment type="cofactor">
    <cofactor evidence="12">
        <name>heme</name>
        <dbReference type="ChEBI" id="CHEBI:30413"/>
    </cofactor>
    <text evidence="12">The heme is bound between the two transmembrane subunits.</text>
</comment>
<comment type="function">
    <text evidence="1">Membrane-anchoring subunit of succinate dehydrogenase (SDH).</text>
</comment>
<dbReference type="PANTHER" id="PTHR10978:SF5">
    <property type="entry name" value="SUCCINATE DEHYDROGENASE CYTOCHROME B560 SUBUNIT, MITOCHONDRIAL"/>
    <property type="match status" value="1"/>
</dbReference>
<evidence type="ECO:0000256" key="8">
    <source>
        <dbReference type="ARBA" id="ARBA00022989"/>
    </source>
</evidence>
<keyword evidence="10 13" id="KW-0472">Membrane</keyword>
<feature type="transmembrane region" description="Helical" evidence="13">
    <location>
        <begin position="21"/>
        <end position="48"/>
    </location>
</feature>
<dbReference type="AlphaFoldDB" id="A0A2A4Z2A8"/>
<dbReference type="GO" id="GO:0046872">
    <property type="term" value="F:metal ion binding"/>
    <property type="evidence" value="ECO:0007669"/>
    <property type="project" value="UniProtKB-KW"/>
</dbReference>
<accession>A0A2A4Z2A8</accession>
<keyword evidence="5 12" id="KW-0349">Heme</keyword>
<comment type="caution">
    <text evidence="14">The sequence shown here is derived from an EMBL/GenBank/DDBJ whole genome shotgun (WGS) entry which is preliminary data.</text>
</comment>
<organism evidence="14">
    <name type="scientific">OCS116 cluster bacterium</name>
    <dbReference type="NCBI Taxonomy" id="2030921"/>
    <lineage>
        <taxon>Bacteria</taxon>
        <taxon>Pseudomonadati</taxon>
        <taxon>Pseudomonadota</taxon>
        <taxon>Alphaproteobacteria</taxon>
        <taxon>OCS116 cluster</taxon>
    </lineage>
</organism>
<reference evidence="14" key="2">
    <citation type="journal article" date="2018" name="ISME J.">
        <title>A dynamic microbial community with high functional redundancy inhabits the cold, oxic subseafloor aquifer.</title>
        <authorList>
            <person name="Tully B.J."/>
            <person name="Wheat C.G."/>
            <person name="Glazer B.T."/>
            <person name="Huber J.A."/>
        </authorList>
    </citation>
    <scope>NUCLEOTIDE SEQUENCE</scope>
    <source>
        <strain evidence="14">NORP83</strain>
    </source>
</reference>
<dbReference type="GO" id="GO:0009055">
    <property type="term" value="F:electron transfer activity"/>
    <property type="evidence" value="ECO:0007669"/>
    <property type="project" value="InterPro"/>
</dbReference>
<dbReference type="InterPro" id="IPR000701">
    <property type="entry name" value="SuccDH_FuR_B_TM-su"/>
</dbReference>
<comment type="subunit">
    <text evidence="11">Part of an enzyme complex containing four subunits: a flavoprotein, an iron-sulfur protein, plus two membrane-anchoring proteins, SdhC and SdhD. The complex can form homotrimers.</text>
</comment>
<dbReference type="InterPro" id="IPR014314">
    <property type="entry name" value="Succ_DH_cytb556"/>
</dbReference>
<feature type="binding site" description="axial binding residue" evidence="12">
    <location>
        <position position="83"/>
    </location>
    <ligand>
        <name>heme</name>
        <dbReference type="ChEBI" id="CHEBI:30413"/>
        <note>ligand shared with second transmembrane subunit</note>
    </ligand>
    <ligandPart>
        <name>Fe</name>
        <dbReference type="ChEBI" id="CHEBI:18248"/>
    </ligandPart>
</feature>
<dbReference type="NCBIfam" id="TIGR02970">
    <property type="entry name" value="succ_dehyd_cytB"/>
    <property type="match status" value="1"/>
</dbReference>
<dbReference type="SUPFAM" id="SSF81343">
    <property type="entry name" value="Fumarate reductase respiratory complex transmembrane subunits"/>
    <property type="match status" value="1"/>
</dbReference>
<dbReference type="GO" id="GO:0016020">
    <property type="term" value="C:membrane"/>
    <property type="evidence" value="ECO:0007669"/>
    <property type="project" value="UniProtKB-SubCell"/>
</dbReference>
<dbReference type="EMBL" id="NVUS01000009">
    <property type="protein sequence ID" value="PCJ01021.1"/>
    <property type="molecule type" value="Genomic_DNA"/>
</dbReference>
<dbReference type="Gene3D" id="1.20.1300.10">
    <property type="entry name" value="Fumarate reductase/succinate dehydrogenase, transmembrane subunit"/>
    <property type="match status" value="1"/>
</dbReference>
<evidence type="ECO:0000256" key="13">
    <source>
        <dbReference type="SAM" id="Phobius"/>
    </source>
</evidence>
<evidence type="ECO:0000256" key="6">
    <source>
        <dbReference type="ARBA" id="ARBA00022692"/>
    </source>
</evidence>
<keyword evidence="7 12" id="KW-0479">Metal-binding</keyword>
<keyword evidence="9 12" id="KW-0408">Iron</keyword>
<evidence type="ECO:0000256" key="5">
    <source>
        <dbReference type="ARBA" id="ARBA00022617"/>
    </source>
</evidence>
<evidence type="ECO:0000256" key="9">
    <source>
        <dbReference type="ARBA" id="ARBA00023004"/>
    </source>
</evidence>
<reference key="1">
    <citation type="submission" date="2017-08" db="EMBL/GenBank/DDBJ databases">
        <title>A dynamic microbial community with high functional redundancy inhabits the cold, oxic subseafloor aquifer.</title>
        <authorList>
            <person name="Tully B.J."/>
            <person name="Wheat C.G."/>
            <person name="Glazer B.T."/>
            <person name="Huber J.A."/>
        </authorList>
    </citation>
    <scope>NUCLEOTIDE SEQUENCE [LARGE SCALE GENOMIC DNA]</scope>
</reference>
<feature type="transmembrane region" description="Helical" evidence="13">
    <location>
        <begin position="106"/>
        <end position="126"/>
    </location>
</feature>
<keyword evidence="8 13" id="KW-1133">Transmembrane helix</keyword>
<evidence type="ECO:0000256" key="3">
    <source>
        <dbReference type="ARBA" id="ARBA00007244"/>
    </source>
</evidence>
<evidence type="ECO:0000256" key="1">
    <source>
        <dbReference type="ARBA" id="ARBA00004050"/>
    </source>
</evidence>
<evidence type="ECO:0000256" key="11">
    <source>
        <dbReference type="ARBA" id="ARBA00025912"/>
    </source>
</evidence>
<comment type="similarity">
    <text evidence="3">Belongs to the cytochrome b560 family.</text>
</comment>
<evidence type="ECO:0000256" key="12">
    <source>
        <dbReference type="PIRSR" id="PIRSR000178-1"/>
    </source>
</evidence>
<protein>
    <recommendedName>
        <fullName evidence="4">Succinate dehydrogenase cytochrome b556 subunit</fullName>
    </recommendedName>
</protein>
<evidence type="ECO:0000313" key="14">
    <source>
        <dbReference type="EMBL" id="PCJ01021.1"/>
    </source>
</evidence>
<dbReference type="GO" id="GO:0006099">
    <property type="term" value="P:tricarboxylic acid cycle"/>
    <property type="evidence" value="ECO:0007669"/>
    <property type="project" value="InterPro"/>
</dbReference>
<dbReference type="PANTHER" id="PTHR10978">
    <property type="entry name" value="SUCCINATE DEHYDROGENASE CYTOCHROME B560 SUBUNIT"/>
    <property type="match status" value="1"/>
</dbReference>